<name>A0A244CKV2_PSEDV</name>
<dbReference type="EMBL" id="MWPV01000008">
    <property type="protein sequence ID" value="OUL55978.1"/>
    <property type="molecule type" value="Genomic_DNA"/>
</dbReference>
<gene>
    <name evidence="4" type="ORF">B1199_19950</name>
</gene>
<dbReference type="Proteomes" id="UP000194841">
    <property type="component" value="Unassembled WGS sequence"/>
</dbReference>
<dbReference type="OrthoDB" id="9811754at2"/>
<evidence type="ECO:0000313" key="5">
    <source>
        <dbReference type="Proteomes" id="UP000194841"/>
    </source>
</evidence>
<dbReference type="GO" id="GO:0030313">
    <property type="term" value="C:cell envelope"/>
    <property type="evidence" value="ECO:0007669"/>
    <property type="project" value="UniProtKB-SubCell"/>
</dbReference>
<evidence type="ECO:0000256" key="1">
    <source>
        <dbReference type="ARBA" id="ARBA00004196"/>
    </source>
</evidence>
<evidence type="ECO:0000256" key="3">
    <source>
        <dbReference type="SAM" id="Coils"/>
    </source>
</evidence>
<dbReference type="Gene3D" id="2.40.30.170">
    <property type="match status" value="1"/>
</dbReference>
<comment type="subcellular location">
    <subcellularLocation>
        <location evidence="1">Cell envelope</location>
    </subcellularLocation>
</comment>
<dbReference type="InterPro" id="IPR050465">
    <property type="entry name" value="UPF0194_transport"/>
</dbReference>
<dbReference type="PROSITE" id="PS51257">
    <property type="entry name" value="PROKAR_LIPOPROTEIN"/>
    <property type="match status" value="1"/>
</dbReference>
<dbReference type="AlphaFoldDB" id="A0A244CKV2"/>
<dbReference type="PANTHER" id="PTHR32347">
    <property type="entry name" value="EFFLUX SYSTEM COMPONENT YKNX-RELATED"/>
    <property type="match status" value="1"/>
</dbReference>
<evidence type="ECO:0000256" key="2">
    <source>
        <dbReference type="ARBA" id="ARBA00023054"/>
    </source>
</evidence>
<feature type="coiled-coil region" evidence="3">
    <location>
        <begin position="86"/>
        <end position="134"/>
    </location>
</feature>
<protein>
    <submittedName>
        <fullName evidence="4">HlyD family secretion protein</fullName>
    </submittedName>
</protein>
<reference evidence="4 5" key="1">
    <citation type="submission" date="2017-02" db="EMBL/GenBank/DDBJ databases">
        <title>Pseudoalteromonas ulvae TC14 Genome.</title>
        <authorList>
            <person name="Molmeret M."/>
        </authorList>
    </citation>
    <scope>NUCLEOTIDE SEQUENCE [LARGE SCALE GENOMIC DNA]</scope>
    <source>
        <strain evidence="4">TC14</strain>
    </source>
</reference>
<feature type="coiled-coil region" evidence="3">
    <location>
        <begin position="179"/>
        <end position="206"/>
    </location>
</feature>
<organism evidence="4 5">
    <name type="scientific">Pseudoalteromonas ulvae</name>
    <dbReference type="NCBI Taxonomy" id="107327"/>
    <lineage>
        <taxon>Bacteria</taxon>
        <taxon>Pseudomonadati</taxon>
        <taxon>Pseudomonadota</taxon>
        <taxon>Gammaproteobacteria</taxon>
        <taxon>Alteromonadales</taxon>
        <taxon>Pseudoalteromonadaceae</taxon>
        <taxon>Pseudoalteromonas</taxon>
    </lineage>
</organism>
<accession>A0A244CKV2</accession>
<evidence type="ECO:0000313" key="4">
    <source>
        <dbReference type="EMBL" id="OUL55978.1"/>
    </source>
</evidence>
<keyword evidence="2 3" id="KW-0175">Coiled coil</keyword>
<keyword evidence="5" id="KW-1185">Reference proteome</keyword>
<dbReference type="RefSeq" id="WP_086745898.1">
    <property type="nucleotide sequence ID" value="NZ_MWPV01000008.1"/>
</dbReference>
<sequence>MNKGLIMLMAVGLLSGCQQDNSITAKPAQQSTVVYASGELESAESHLLAPPSIKRMWQYQIKFLAPENSAVKQGQVVIKFDDKQVQDRLIEKTGELEQAKKTLENEASSEKENEQELILAVAEQQMNYDKAERKAQIIDHSRSDIERKKSQIDFTIAQNDLFLAKKKLDYHYQTTELNLKMAQGKVDRLSADVNELQGEIDKLKVKSPIDGFVIYKTNFDDEKLSVGETAQFGQAVVEVVKLDKMQVKAQIDEPDSGKVLPGQRVKVILDGSSERVVSGNVLSLGGVFREKSWQDKRRIIDAQISLDEIETSVMRPGMSARIEIEVAAHSQTQGGAL</sequence>
<comment type="caution">
    <text evidence="4">The sequence shown here is derived from an EMBL/GenBank/DDBJ whole genome shotgun (WGS) entry which is preliminary data.</text>
</comment>
<proteinExistence type="predicted"/>